<feature type="domain" description="DDE-1" evidence="3">
    <location>
        <begin position="207"/>
        <end position="346"/>
    </location>
</feature>
<comment type="caution">
    <text evidence="5">The sequence shown here is derived from an EMBL/GenBank/DDBJ whole genome shotgun (WGS) entry which is preliminary data.</text>
</comment>
<keyword evidence="6" id="KW-1185">Reference proteome</keyword>
<evidence type="ECO:0008006" key="7">
    <source>
        <dbReference type="Google" id="ProtNLM"/>
    </source>
</evidence>
<comment type="subcellular location">
    <subcellularLocation>
        <location evidence="1">Nucleus</location>
    </subcellularLocation>
</comment>
<evidence type="ECO:0000259" key="4">
    <source>
        <dbReference type="Pfam" id="PF05225"/>
    </source>
</evidence>
<dbReference type="SUPFAM" id="SSF46689">
    <property type="entry name" value="Homeodomain-like"/>
    <property type="match status" value="1"/>
</dbReference>
<dbReference type="InterPro" id="IPR050863">
    <property type="entry name" value="CenT-Element_Derived"/>
</dbReference>
<name>A0A232FEU2_9HYME</name>
<dbReference type="Pfam" id="PF03184">
    <property type="entry name" value="DDE_1"/>
    <property type="match status" value="1"/>
</dbReference>
<dbReference type="GO" id="GO:0005634">
    <property type="term" value="C:nucleus"/>
    <property type="evidence" value="ECO:0007669"/>
    <property type="project" value="UniProtKB-SubCell"/>
</dbReference>
<evidence type="ECO:0000313" key="5">
    <source>
        <dbReference type="EMBL" id="OXU29281.1"/>
    </source>
</evidence>
<dbReference type="Proteomes" id="UP000215335">
    <property type="component" value="Unassembled WGS sequence"/>
</dbReference>
<dbReference type="Gene3D" id="1.10.10.60">
    <property type="entry name" value="Homeodomain-like"/>
    <property type="match status" value="1"/>
</dbReference>
<dbReference type="InterPro" id="IPR007889">
    <property type="entry name" value="HTH_Psq"/>
</dbReference>
<sequence length="469" mass="53668">MGRYIRQTTKGNWNPDQLKNAVEAVKKGKKIRACAKKYKIPESTLRRRMKENNLDSPIMGVSTTFTPEQERIIVEYLKNVSGWFRGLNSIQCRKIAFDTAEKLKIKHKFNKKQKIAGKDWFCGFLKRNPDFSIRKPDVQSNEQFQQFYKKELDKFFHDLNLIIEKYEFSPDRIYNVQETEIYTVKVKENTGDKSLNSEVSWERANRTSVACATNAVGSFVPPMFVFPFEDKMQLMKISVPEDAVVECNSNGNVNEEMHLIWLKHFAEIVNPTRSDPVLLILNPHNGHASIDAYEFCKANHIHVLTLPPHAAFQMQPLNATIFVPLKRAYYRECEAYMRNTGTKEISVYKIADLFTKVLDKTASIDKAIKGFKSTGIWPINPLVLDVKKLNRCSKINIHSNAASDGDDSAGQRSSNSNSSDASRTSSSSSEDIDTSESSDSSENSDQDSDLCENRYQTRTRCQKKRKYNC</sequence>
<dbReference type="EMBL" id="NNAY01000314">
    <property type="protein sequence ID" value="OXU29281.1"/>
    <property type="molecule type" value="Genomic_DNA"/>
</dbReference>
<organism evidence="5 6">
    <name type="scientific">Trichomalopsis sarcophagae</name>
    <dbReference type="NCBI Taxonomy" id="543379"/>
    <lineage>
        <taxon>Eukaryota</taxon>
        <taxon>Metazoa</taxon>
        <taxon>Ecdysozoa</taxon>
        <taxon>Arthropoda</taxon>
        <taxon>Hexapoda</taxon>
        <taxon>Insecta</taxon>
        <taxon>Pterygota</taxon>
        <taxon>Neoptera</taxon>
        <taxon>Endopterygota</taxon>
        <taxon>Hymenoptera</taxon>
        <taxon>Apocrita</taxon>
        <taxon>Proctotrupomorpha</taxon>
        <taxon>Chalcidoidea</taxon>
        <taxon>Pteromalidae</taxon>
        <taxon>Pteromalinae</taxon>
        <taxon>Trichomalopsis</taxon>
    </lineage>
</organism>
<proteinExistence type="predicted"/>
<evidence type="ECO:0000256" key="1">
    <source>
        <dbReference type="ARBA" id="ARBA00004123"/>
    </source>
</evidence>
<evidence type="ECO:0000256" key="2">
    <source>
        <dbReference type="SAM" id="MobiDB-lite"/>
    </source>
</evidence>
<dbReference type="PANTHER" id="PTHR19303:SF74">
    <property type="entry name" value="POGO TRANSPOSABLE ELEMENT WITH KRAB DOMAIN"/>
    <property type="match status" value="1"/>
</dbReference>
<feature type="region of interest" description="Disordered" evidence="2">
    <location>
        <begin position="400"/>
        <end position="469"/>
    </location>
</feature>
<feature type="domain" description="HTH psq-type" evidence="4">
    <location>
        <begin position="15"/>
        <end position="52"/>
    </location>
</feature>
<dbReference type="InterPro" id="IPR004875">
    <property type="entry name" value="DDE_SF_endonuclease_dom"/>
</dbReference>
<dbReference type="GO" id="GO:0003677">
    <property type="term" value="F:DNA binding"/>
    <property type="evidence" value="ECO:0007669"/>
    <property type="project" value="InterPro"/>
</dbReference>
<feature type="compositionally biased region" description="Low complexity" evidence="2">
    <location>
        <begin position="408"/>
        <end position="429"/>
    </location>
</feature>
<dbReference type="Pfam" id="PF05225">
    <property type="entry name" value="HTH_psq"/>
    <property type="match status" value="1"/>
</dbReference>
<gene>
    <name evidence="5" type="ORF">TSAR_009447</name>
</gene>
<evidence type="ECO:0000313" key="6">
    <source>
        <dbReference type="Proteomes" id="UP000215335"/>
    </source>
</evidence>
<protein>
    <recommendedName>
        <fullName evidence="7">HTH CENPB-type domain-containing protein</fullName>
    </recommendedName>
</protein>
<feature type="compositionally biased region" description="Basic residues" evidence="2">
    <location>
        <begin position="460"/>
        <end position="469"/>
    </location>
</feature>
<dbReference type="InterPro" id="IPR009057">
    <property type="entry name" value="Homeodomain-like_sf"/>
</dbReference>
<dbReference type="OrthoDB" id="8195605at2759"/>
<accession>A0A232FEU2</accession>
<dbReference type="PANTHER" id="PTHR19303">
    <property type="entry name" value="TRANSPOSON"/>
    <property type="match status" value="1"/>
</dbReference>
<evidence type="ECO:0000259" key="3">
    <source>
        <dbReference type="Pfam" id="PF03184"/>
    </source>
</evidence>
<dbReference type="STRING" id="543379.A0A232FEU2"/>
<dbReference type="AlphaFoldDB" id="A0A232FEU2"/>
<reference evidence="5 6" key="1">
    <citation type="journal article" date="2017" name="Curr. Biol.">
        <title>The Evolution of Venom by Co-option of Single-Copy Genes.</title>
        <authorList>
            <person name="Martinson E.O."/>
            <person name="Mrinalini"/>
            <person name="Kelkar Y.D."/>
            <person name="Chang C.H."/>
            <person name="Werren J.H."/>
        </authorList>
    </citation>
    <scope>NUCLEOTIDE SEQUENCE [LARGE SCALE GENOMIC DNA]</scope>
    <source>
        <strain evidence="5 6">Alberta</strain>
        <tissue evidence="5">Whole body</tissue>
    </source>
</reference>